<comment type="caution">
    <text evidence="1">The sequence shown here is derived from an EMBL/GenBank/DDBJ whole genome shotgun (WGS) entry which is preliminary data.</text>
</comment>
<sequence length="95" mass="10923">MLVEIHAGTIISNSNEIHQSWLSLIVGEQLFGRGALEVSREPVAKRFFQRLYDETFYIFHKEPNIKYSRLHKMCVEFGFIRFDGVGEGALKSSNS</sequence>
<gene>
    <name evidence="1" type="ORF">OT_ostta02g00290</name>
</gene>
<dbReference type="Proteomes" id="UP000009170">
    <property type="component" value="Unassembled WGS sequence"/>
</dbReference>
<dbReference type="EMBL" id="CAID01000002">
    <property type="protein sequence ID" value="CEG00915.1"/>
    <property type="molecule type" value="Genomic_DNA"/>
</dbReference>
<dbReference type="GO" id="GO:0008168">
    <property type="term" value="F:methyltransferase activity"/>
    <property type="evidence" value="ECO:0007669"/>
    <property type="project" value="UniProtKB-KW"/>
</dbReference>
<keyword evidence="1" id="KW-0808">Transferase</keyword>
<reference evidence="2" key="1">
    <citation type="journal article" date="2006" name="Proc. Natl. Acad. Sci. U.S.A.">
        <title>Genome analysis of the smallest free-living eukaryote Ostreococcus tauri unveils many unique features.</title>
        <authorList>
            <person name="Derelle E."/>
            <person name="Ferraz C."/>
            <person name="Rombauts S."/>
            <person name="Rouze P."/>
            <person name="Worden A.Z."/>
            <person name="Robbens S."/>
            <person name="Partensky F."/>
            <person name="Degroeve S."/>
            <person name="Echeynie S."/>
            <person name="Cooke R."/>
            <person name="Saeys Y."/>
            <person name="Wuyts J."/>
            <person name="Jabbari K."/>
            <person name="Bowler C."/>
            <person name="Panaud O."/>
            <person name="Piegu B."/>
            <person name="Ball S.G."/>
            <person name="Ral J.-P."/>
            <person name="Bouget F.-Y."/>
            <person name="Piganeau G."/>
            <person name="De Baets B."/>
            <person name="Picard A."/>
            <person name="Delseny M."/>
            <person name="Demaille J."/>
            <person name="Van de Peer Y."/>
            <person name="Moreau H."/>
        </authorList>
    </citation>
    <scope>NUCLEOTIDE SEQUENCE [LARGE SCALE GENOMIC DNA]</scope>
    <source>
        <strain evidence="2">OTTH 0595 / CCAP 157/2 / RCC745</strain>
    </source>
</reference>
<dbReference type="GO" id="GO:0032259">
    <property type="term" value="P:methylation"/>
    <property type="evidence" value="ECO:0007669"/>
    <property type="project" value="UniProtKB-KW"/>
</dbReference>
<dbReference type="OrthoDB" id="2011676at2759"/>
<organism evidence="1 2">
    <name type="scientific">Ostreococcus tauri</name>
    <name type="common">Marine green alga</name>
    <dbReference type="NCBI Taxonomy" id="70448"/>
    <lineage>
        <taxon>Eukaryota</taxon>
        <taxon>Viridiplantae</taxon>
        <taxon>Chlorophyta</taxon>
        <taxon>Mamiellophyceae</taxon>
        <taxon>Mamiellales</taxon>
        <taxon>Bathycoccaceae</taxon>
        <taxon>Ostreococcus</taxon>
    </lineage>
</organism>
<dbReference type="STRING" id="70448.A0A090N4L4"/>
<dbReference type="KEGG" id="ota:OT_ostta02g00290"/>
<accession>A0A090N4L4</accession>
<dbReference type="GeneID" id="9837020"/>
<dbReference type="AlphaFoldDB" id="A0A090N4L4"/>
<dbReference type="RefSeq" id="XP_003074761.2">
    <property type="nucleotide sequence ID" value="XM_003074713.2"/>
</dbReference>
<name>A0A090N4L4_OSTTA</name>
<evidence type="ECO:0000313" key="2">
    <source>
        <dbReference type="Proteomes" id="UP000009170"/>
    </source>
</evidence>
<keyword evidence="1" id="KW-0489">Methyltransferase</keyword>
<evidence type="ECO:0000313" key="1">
    <source>
        <dbReference type="EMBL" id="CEG00915.1"/>
    </source>
</evidence>
<keyword evidence="2" id="KW-1185">Reference proteome</keyword>
<reference evidence="1 2" key="2">
    <citation type="journal article" date="2014" name="BMC Genomics">
        <title>An improved genome of the model marine alga Ostreococcus tauri unfolds by assessing Illumina de novo assemblies.</title>
        <authorList>
            <person name="Blanc-Mathieu R."/>
            <person name="Verhelst B."/>
            <person name="Derelle E."/>
            <person name="Rombauts S."/>
            <person name="Bouget F.Y."/>
            <person name="Carre I."/>
            <person name="Chateau A."/>
            <person name="Eyre-Walker A."/>
            <person name="Grimsley N."/>
            <person name="Moreau H."/>
            <person name="Piegu B."/>
            <person name="Rivals E."/>
            <person name="Schackwitz W."/>
            <person name="Van de Peer Y."/>
            <person name="Piganeau G."/>
        </authorList>
    </citation>
    <scope>NUCLEOTIDE SEQUENCE [LARGE SCALE GENOMIC DNA]</scope>
    <source>
        <strain evidence="2">OTTH 0595 / CCAP 157/2 / RCC745</strain>
    </source>
</reference>
<protein>
    <submittedName>
        <fullName evidence="1">Methyltransferase domain</fullName>
    </submittedName>
</protein>
<dbReference type="InParanoid" id="A0A090N4L4"/>
<proteinExistence type="predicted"/>